<dbReference type="InterPro" id="IPR003594">
    <property type="entry name" value="HATPase_dom"/>
</dbReference>
<evidence type="ECO:0000259" key="8">
    <source>
        <dbReference type="PROSITE" id="PS50110"/>
    </source>
</evidence>
<protein>
    <recommendedName>
        <fullName evidence="2">histidine kinase</fullName>
        <ecNumber evidence="2">2.7.13.3</ecNumber>
    </recommendedName>
</protein>
<sequence>MEATILDNAAPTLVTDLRGICKGDHYTSLFDPLDSYEAASLHNHLINNAAAPKTKEGTEDDFNYINYNVVENINNINNINNNINHNINNNINNIDDIKNDNQFVVVVDPSTEDIVDNSKNIVLISTIRDVTNSTFVDYVLSEVDKRITITYDVMGMIIEVSRSCKHILGFDSNELLGIDGYSYIHPDDATEVRMYHSKRASEPYGITLQRQCFRHKRKDGTYCLLEIWSQGIQQNGAWSFVGFDITDTTDHILENRGLIPDQAIICRKLISNSVVDSDSHNDVTNNFVSFICHELRNPLNGIIGYTTMILDTELTKQQRDYAEAISSISNHMCNILNQSLDLCQTQSHGTYISEIGPLRLSEVVEFCFLTVTVLAKNKGTELRLKDNLTFLQKILNNNQNNGSGSVTVILEIDEDKLPDGKDGFMAKCSVEDTGPGIPQKNLKRLFLPYSKLVSSFGLGLCICKELADKMGGKVGVESMVGNGSKFWFTFPIYTSMPEDLDDENDSGINGIFKRRRIPTSDNITSIRSLSTISSGLSSVGNDINKFGCSRKRKKPTKVLMVDDNEVNQQIAMKYLEKMGEEVTIAANGVEALEKMKNKSFDILFVDLQMPYMDGYTLARLIREAERRLSQCDSNRCSSSRTISSGQSTQTDLPSIREHTNIITIISLSPPVACTGSVLDKEKDKCRQYGMDGFLTKPYRMEEMRLCIEELVGIDDDDNNHVQTNHEDNRDGKLCLAI</sequence>
<accession>A0A9N9FUY8</accession>
<proteinExistence type="predicted"/>
<dbReference type="PANTHER" id="PTHR43047:SF66">
    <property type="entry name" value="HISKA"/>
    <property type="match status" value="1"/>
</dbReference>
<feature type="domain" description="PAS" evidence="9">
    <location>
        <begin position="149"/>
        <end position="193"/>
    </location>
</feature>
<comment type="catalytic activity">
    <reaction evidence="1">
        <text>ATP + protein L-histidine = ADP + protein N-phospho-L-histidine.</text>
        <dbReference type="EC" id="2.7.13.3"/>
    </reaction>
</comment>
<dbReference type="CDD" id="cd00130">
    <property type="entry name" value="PAS"/>
    <property type="match status" value="1"/>
</dbReference>
<keyword evidence="3 6" id="KW-0597">Phosphoprotein</keyword>
<dbReference type="AlphaFoldDB" id="A0A9N9FUY8"/>
<dbReference type="SUPFAM" id="SSF47384">
    <property type="entry name" value="Homodimeric domain of signal transducing histidine kinase"/>
    <property type="match status" value="1"/>
</dbReference>
<evidence type="ECO:0000313" key="10">
    <source>
        <dbReference type="EMBL" id="CAG8557950.1"/>
    </source>
</evidence>
<dbReference type="CDD" id="cd00082">
    <property type="entry name" value="HisKA"/>
    <property type="match status" value="1"/>
</dbReference>
<dbReference type="Gene3D" id="3.30.565.10">
    <property type="entry name" value="Histidine kinase-like ATPase, C-terminal domain"/>
    <property type="match status" value="1"/>
</dbReference>
<dbReference type="PANTHER" id="PTHR43047">
    <property type="entry name" value="TWO-COMPONENT HISTIDINE PROTEIN KINASE"/>
    <property type="match status" value="1"/>
</dbReference>
<dbReference type="SMART" id="SM00388">
    <property type="entry name" value="HisKA"/>
    <property type="match status" value="1"/>
</dbReference>
<feature type="modified residue" description="4-aspartylphosphate" evidence="6">
    <location>
        <position position="606"/>
    </location>
</feature>
<dbReference type="Pfam" id="PF02518">
    <property type="entry name" value="HATPase_c"/>
    <property type="match status" value="1"/>
</dbReference>
<dbReference type="NCBIfam" id="TIGR00229">
    <property type="entry name" value="sensory_box"/>
    <property type="match status" value="1"/>
</dbReference>
<dbReference type="SMART" id="SM00387">
    <property type="entry name" value="HATPase_c"/>
    <property type="match status" value="1"/>
</dbReference>
<dbReference type="InterPro" id="IPR036890">
    <property type="entry name" value="HATPase_C_sf"/>
</dbReference>
<dbReference type="SMART" id="SM00448">
    <property type="entry name" value="REC"/>
    <property type="match status" value="1"/>
</dbReference>
<dbReference type="InterPro" id="IPR003661">
    <property type="entry name" value="HisK_dim/P_dom"/>
</dbReference>
<keyword evidence="4" id="KW-0808">Transferase</keyword>
<comment type="caution">
    <text evidence="10">The sequence shown here is derived from an EMBL/GenBank/DDBJ whole genome shotgun (WGS) entry which is preliminary data.</text>
</comment>
<evidence type="ECO:0000256" key="4">
    <source>
        <dbReference type="ARBA" id="ARBA00022679"/>
    </source>
</evidence>
<dbReference type="InterPro" id="IPR001789">
    <property type="entry name" value="Sig_transdc_resp-reg_receiver"/>
</dbReference>
<organism evidence="10 11">
    <name type="scientific">Diversispora eburnea</name>
    <dbReference type="NCBI Taxonomy" id="1213867"/>
    <lineage>
        <taxon>Eukaryota</taxon>
        <taxon>Fungi</taxon>
        <taxon>Fungi incertae sedis</taxon>
        <taxon>Mucoromycota</taxon>
        <taxon>Glomeromycotina</taxon>
        <taxon>Glomeromycetes</taxon>
        <taxon>Diversisporales</taxon>
        <taxon>Diversisporaceae</taxon>
        <taxon>Diversispora</taxon>
    </lineage>
</organism>
<feature type="domain" description="Response regulatory" evidence="8">
    <location>
        <begin position="557"/>
        <end position="711"/>
    </location>
</feature>
<dbReference type="GO" id="GO:0005886">
    <property type="term" value="C:plasma membrane"/>
    <property type="evidence" value="ECO:0007669"/>
    <property type="project" value="TreeGrafter"/>
</dbReference>
<dbReference type="PRINTS" id="PR00344">
    <property type="entry name" value="BCTRLSENSOR"/>
</dbReference>
<dbReference type="SUPFAM" id="SSF52172">
    <property type="entry name" value="CheY-like"/>
    <property type="match status" value="1"/>
</dbReference>
<evidence type="ECO:0000256" key="5">
    <source>
        <dbReference type="ARBA" id="ARBA00022777"/>
    </source>
</evidence>
<dbReference type="InterPro" id="IPR004358">
    <property type="entry name" value="Sig_transdc_His_kin-like_C"/>
</dbReference>
<keyword evidence="5" id="KW-0418">Kinase</keyword>
<evidence type="ECO:0000259" key="7">
    <source>
        <dbReference type="PROSITE" id="PS50109"/>
    </source>
</evidence>
<dbReference type="SUPFAM" id="SSF55874">
    <property type="entry name" value="ATPase domain of HSP90 chaperone/DNA topoisomerase II/histidine kinase"/>
    <property type="match status" value="1"/>
</dbReference>
<dbReference type="GO" id="GO:0000155">
    <property type="term" value="F:phosphorelay sensor kinase activity"/>
    <property type="evidence" value="ECO:0007669"/>
    <property type="project" value="InterPro"/>
</dbReference>
<dbReference type="InterPro" id="IPR000014">
    <property type="entry name" value="PAS"/>
</dbReference>
<dbReference type="InterPro" id="IPR005467">
    <property type="entry name" value="His_kinase_dom"/>
</dbReference>
<dbReference type="InterPro" id="IPR035965">
    <property type="entry name" value="PAS-like_dom_sf"/>
</dbReference>
<dbReference type="InterPro" id="IPR011006">
    <property type="entry name" value="CheY-like_superfamily"/>
</dbReference>
<reference evidence="10" key="1">
    <citation type="submission" date="2021-06" db="EMBL/GenBank/DDBJ databases">
        <authorList>
            <person name="Kallberg Y."/>
            <person name="Tangrot J."/>
            <person name="Rosling A."/>
        </authorList>
    </citation>
    <scope>NUCLEOTIDE SEQUENCE</scope>
    <source>
        <strain evidence="10">AZ414A</strain>
    </source>
</reference>
<feature type="domain" description="Histidine kinase" evidence="7">
    <location>
        <begin position="290"/>
        <end position="494"/>
    </location>
</feature>
<dbReference type="PROSITE" id="PS50109">
    <property type="entry name" value="HIS_KIN"/>
    <property type="match status" value="1"/>
</dbReference>
<dbReference type="Pfam" id="PF08447">
    <property type="entry name" value="PAS_3"/>
    <property type="match status" value="1"/>
</dbReference>
<dbReference type="InterPro" id="IPR013655">
    <property type="entry name" value="PAS_fold_3"/>
</dbReference>
<dbReference type="Pfam" id="PF00512">
    <property type="entry name" value="HisKA"/>
    <property type="match status" value="1"/>
</dbReference>
<evidence type="ECO:0000256" key="6">
    <source>
        <dbReference type="PROSITE-ProRule" id="PRU00169"/>
    </source>
</evidence>
<keyword evidence="11" id="KW-1185">Reference proteome</keyword>
<gene>
    <name evidence="10" type="ORF">DEBURN_LOCUS7436</name>
</gene>
<evidence type="ECO:0000313" key="11">
    <source>
        <dbReference type="Proteomes" id="UP000789706"/>
    </source>
</evidence>
<dbReference type="OrthoDB" id="60033at2759"/>
<dbReference type="GO" id="GO:0009927">
    <property type="term" value="F:histidine phosphotransfer kinase activity"/>
    <property type="evidence" value="ECO:0007669"/>
    <property type="project" value="TreeGrafter"/>
</dbReference>
<evidence type="ECO:0000259" key="9">
    <source>
        <dbReference type="PROSITE" id="PS50112"/>
    </source>
</evidence>
<dbReference type="Proteomes" id="UP000789706">
    <property type="component" value="Unassembled WGS sequence"/>
</dbReference>
<evidence type="ECO:0000256" key="1">
    <source>
        <dbReference type="ARBA" id="ARBA00000085"/>
    </source>
</evidence>
<dbReference type="Pfam" id="PF00072">
    <property type="entry name" value="Response_reg"/>
    <property type="match status" value="1"/>
</dbReference>
<evidence type="ECO:0000256" key="2">
    <source>
        <dbReference type="ARBA" id="ARBA00012438"/>
    </source>
</evidence>
<dbReference type="Gene3D" id="3.30.450.20">
    <property type="entry name" value="PAS domain"/>
    <property type="match status" value="1"/>
</dbReference>
<evidence type="ECO:0000256" key="3">
    <source>
        <dbReference type="ARBA" id="ARBA00022553"/>
    </source>
</evidence>
<dbReference type="Gene3D" id="1.10.287.130">
    <property type="match status" value="1"/>
</dbReference>
<dbReference type="InterPro" id="IPR036097">
    <property type="entry name" value="HisK_dim/P_sf"/>
</dbReference>
<dbReference type="EMBL" id="CAJVPK010000899">
    <property type="protein sequence ID" value="CAG8557950.1"/>
    <property type="molecule type" value="Genomic_DNA"/>
</dbReference>
<dbReference type="PROSITE" id="PS50112">
    <property type="entry name" value="PAS"/>
    <property type="match status" value="1"/>
</dbReference>
<dbReference type="PROSITE" id="PS50110">
    <property type="entry name" value="RESPONSE_REGULATORY"/>
    <property type="match status" value="1"/>
</dbReference>
<dbReference type="EC" id="2.7.13.3" evidence="2"/>
<dbReference type="SUPFAM" id="SSF55785">
    <property type="entry name" value="PYP-like sensor domain (PAS domain)"/>
    <property type="match status" value="1"/>
</dbReference>
<name>A0A9N9FUY8_9GLOM</name>
<dbReference type="CDD" id="cd17546">
    <property type="entry name" value="REC_hyHK_CKI1_RcsC-like"/>
    <property type="match status" value="1"/>
</dbReference>
<dbReference type="Gene3D" id="3.40.50.2300">
    <property type="match status" value="1"/>
</dbReference>